<evidence type="ECO:0000256" key="2">
    <source>
        <dbReference type="ARBA" id="ARBA00022598"/>
    </source>
</evidence>
<sequence>MRDHLAQGRLCRDGLLQPEAAADLMARVEAEGIETLRMLFADAHGILRGKTVTRRGLEGALKAGLRVPSTLLLKDLSHRTVFPIWSEAGDTPMAGASDVLLVPRVETFCPLPHAPHSAMILCRVLRTDGSAIPFVPETLLQGAIDRLATRGMRAVMGLEVEFQVFEPVEAALDHADATMPPRPPLTRGVNQGWQYLTETRYDAAEPLLDILRRSAEAMGLPVLSVEVEMGPSQFEFTFAADDPLTIADRAVLFRTMVKEVCAREGYLASFMAKPRLENAAANGWHIHQSVTDMDGRNLLIPDEGGVLTDVASGWIGGLLAHARASCIATTPTVNGYKRYAPYQLAPNRIGWGADNRGAMLRALMAPGDGASRVENRVADSAANPYFALAFQILSGLDGIEAGDPAPAPLENPYDDAAEQLPATLGEAIAAFEASPMYREALGEETVSYLARLKRAEWERYLSAISEWEQAEYFTAF</sequence>
<dbReference type="OrthoDB" id="9807095at2"/>
<dbReference type="PROSITE" id="PS51987">
    <property type="entry name" value="GS_CATALYTIC"/>
    <property type="match status" value="1"/>
</dbReference>
<dbReference type="Gene3D" id="3.30.590.10">
    <property type="entry name" value="Glutamine synthetase/guanido kinase, catalytic domain"/>
    <property type="match status" value="1"/>
</dbReference>
<protein>
    <submittedName>
        <fullName evidence="6">Glutamine synthase-like protein</fullName>
    </submittedName>
</protein>
<dbReference type="Pfam" id="PF00120">
    <property type="entry name" value="Gln-synt_C"/>
    <property type="match status" value="1"/>
</dbReference>
<reference evidence="6 7" key="1">
    <citation type="submission" date="2014-10" db="EMBL/GenBank/DDBJ databases">
        <title>Genome sequence of Ponticoccus sp. strain UMTAT08 isolated from clonal culture of toxic dinoflagellate Alexandrium tamiyavanichii.</title>
        <authorList>
            <person name="Gan H.Y."/>
            <person name="Muhd D.-D."/>
            <person name="Mohd Noor M.E."/>
            <person name="Yeong Y.S."/>
            <person name="Usup G."/>
        </authorList>
    </citation>
    <scope>NUCLEOTIDE SEQUENCE [LARGE SCALE GENOMIC DNA]</scope>
    <source>
        <strain evidence="6 7">UMTAT08</strain>
    </source>
</reference>
<dbReference type="PANTHER" id="PTHR43785:SF12">
    <property type="entry name" value="TYPE-1 GLUTAMINE SYNTHETASE 2"/>
    <property type="match status" value="1"/>
</dbReference>
<dbReference type="PATRIC" id="fig|1515334.3.peg.1163"/>
<comment type="caution">
    <text evidence="6">The sequence shown here is derived from an EMBL/GenBank/DDBJ whole genome shotgun (WGS) entry which is preliminary data.</text>
</comment>
<dbReference type="GO" id="GO:0006542">
    <property type="term" value="P:glutamine biosynthetic process"/>
    <property type="evidence" value="ECO:0007669"/>
    <property type="project" value="InterPro"/>
</dbReference>
<dbReference type="SUPFAM" id="SSF55931">
    <property type="entry name" value="Glutamine synthetase/guanido kinase"/>
    <property type="match status" value="1"/>
</dbReference>
<keyword evidence="7" id="KW-1185">Reference proteome</keyword>
<evidence type="ECO:0000259" key="5">
    <source>
        <dbReference type="PROSITE" id="PS51987"/>
    </source>
</evidence>
<comment type="similarity">
    <text evidence="3 4">Belongs to the glutamine synthetase family.</text>
</comment>
<dbReference type="EMBL" id="JSUQ01000003">
    <property type="protein sequence ID" value="KHQ54563.1"/>
    <property type="molecule type" value="Genomic_DNA"/>
</dbReference>
<evidence type="ECO:0000256" key="3">
    <source>
        <dbReference type="PROSITE-ProRule" id="PRU01331"/>
    </source>
</evidence>
<dbReference type="SMART" id="SM01230">
    <property type="entry name" value="Gln-synt_C"/>
    <property type="match status" value="1"/>
</dbReference>
<dbReference type="InterPro" id="IPR008146">
    <property type="entry name" value="Gln_synth_cat_dom"/>
</dbReference>
<comment type="cofactor">
    <cofactor evidence="1">
        <name>Mg(2+)</name>
        <dbReference type="ChEBI" id="CHEBI:18420"/>
    </cofactor>
</comment>
<gene>
    <name evidence="6" type="ORF">OA50_01159</name>
</gene>
<evidence type="ECO:0000313" key="6">
    <source>
        <dbReference type="EMBL" id="KHQ54563.1"/>
    </source>
</evidence>
<dbReference type="GO" id="GO:0004356">
    <property type="term" value="F:glutamine synthetase activity"/>
    <property type="evidence" value="ECO:0007669"/>
    <property type="project" value="InterPro"/>
</dbReference>
<keyword evidence="2" id="KW-0436">Ligase</keyword>
<dbReference type="InterPro" id="IPR036651">
    <property type="entry name" value="Gln_synt_N_sf"/>
</dbReference>
<dbReference type="AlphaFoldDB" id="A0A0B3S6H4"/>
<dbReference type="RefSeq" id="WP_043138397.1">
    <property type="nucleotide sequence ID" value="NZ_JSUQ01000003.1"/>
</dbReference>
<evidence type="ECO:0000256" key="4">
    <source>
        <dbReference type="RuleBase" id="RU000384"/>
    </source>
</evidence>
<dbReference type="PANTHER" id="PTHR43785">
    <property type="entry name" value="GAMMA-GLUTAMYLPUTRESCINE SYNTHETASE"/>
    <property type="match status" value="1"/>
</dbReference>
<dbReference type="Proteomes" id="UP000030960">
    <property type="component" value="Unassembled WGS sequence"/>
</dbReference>
<feature type="domain" description="GS catalytic" evidence="5">
    <location>
        <begin position="136"/>
        <end position="476"/>
    </location>
</feature>
<dbReference type="STRING" id="561184.SAMN05216376_105330"/>
<organism evidence="6 7">
    <name type="scientific">Mameliella alba</name>
    <dbReference type="NCBI Taxonomy" id="561184"/>
    <lineage>
        <taxon>Bacteria</taxon>
        <taxon>Pseudomonadati</taxon>
        <taxon>Pseudomonadota</taxon>
        <taxon>Alphaproteobacteria</taxon>
        <taxon>Rhodobacterales</taxon>
        <taxon>Roseobacteraceae</taxon>
        <taxon>Mameliella</taxon>
    </lineage>
</organism>
<dbReference type="Gene3D" id="3.10.20.70">
    <property type="entry name" value="Glutamine synthetase, N-terminal domain"/>
    <property type="match status" value="1"/>
</dbReference>
<dbReference type="InterPro" id="IPR014746">
    <property type="entry name" value="Gln_synth/guanido_kin_cat_dom"/>
</dbReference>
<accession>A0A0B3S6H4</accession>
<evidence type="ECO:0000313" key="7">
    <source>
        <dbReference type="Proteomes" id="UP000030960"/>
    </source>
</evidence>
<evidence type="ECO:0000256" key="1">
    <source>
        <dbReference type="ARBA" id="ARBA00001946"/>
    </source>
</evidence>
<proteinExistence type="inferred from homology"/>
<name>A0A0B3S6H4_9RHOB</name>
<dbReference type="SUPFAM" id="SSF54368">
    <property type="entry name" value="Glutamine synthetase, N-terminal domain"/>
    <property type="match status" value="1"/>
</dbReference>